<feature type="chain" id="PRO_5042261899" evidence="2">
    <location>
        <begin position="23"/>
        <end position="344"/>
    </location>
</feature>
<gene>
    <name evidence="3" type="ORF">RRG08_056673</name>
</gene>
<evidence type="ECO:0000256" key="1">
    <source>
        <dbReference type="SAM" id="MobiDB-lite"/>
    </source>
</evidence>
<protein>
    <submittedName>
        <fullName evidence="3">Uncharacterized protein</fullName>
    </submittedName>
</protein>
<feature type="region of interest" description="Disordered" evidence="1">
    <location>
        <begin position="260"/>
        <end position="283"/>
    </location>
</feature>
<proteinExistence type="predicted"/>
<evidence type="ECO:0000256" key="2">
    <source>
        <dbReference type="SAM" id="SignalP"/>
    </source>
</evidence>
<accession>A0AAE1CYU7</accession>
<organism evidence="3 4">
    <name type="scientific">Elysia crispata</name>
    <name type="common">lettuce slug</name>
    <dbReference type="NCBI Taxonomy" id="231223"/>
    <lineage>
        <taxon>Eukaryota</taxon>
        <taxon>Metazoa</taxon>
        <taxon>Spiralia</taxon>
        <taxon>Lophotrochozoa</taxon>
        <taxon>Mollusca</taxon>
        <taxon>Gastropoda</taxon>
        <taxon>Heterobranchia</taxon>
        <taxon>Euthyneura</taxon>
        <taxon>Panpulmonata</taxon>
        <taxon>Sacoglossa</taxon>
        <taxon>Placobranchoidea</taxon>
        <taxon>Plakobranchidae</taxon>
        <taxon>Elysia</taxon>
    </lineage>
</organism>
<dbReference type="Proteomes" id="UP001283361">
    <property type="component" value="Unassembled WGS sequence"/>
</dbReference>
<evidence type="ECO:0000313" key="3">
    <source>
        <dbReference type="EMBL" id="KAK3744536.1"/>
    </source>
</evidence>
<feature type="region of interest" description="Disordered" evidence="1">
    <location>
        <begin position="160"/>
        <end position="186"/>
    </location>
</feature>
<evidence type="ECO:0000313" key="4">
    <source>
        <dbReference type="Proteomes" id="UP001283361"/>
    </source>
</evidence>
<reference evidence="3" key="1">
    <citation type="journal article" date="2023" name="G3 (Bethesda)">
        <title>A reference genome for the long-term kleptoplast-retaining sea slug Elysia crispata morphotype clarki.</title>
        <authorList>
            <person name="Eastman K.E."/>
            <person name="Pendleton A.L."/>
            <person name="Shaikh M.A."/>
            <person name="Suttiyut T."/>
            <person name="Ogas R."/>
            <person name="Tomko P."/>
            <person name="Gavelis G."/>
            <person name="Widhalm J.R."/>
            <person name="Wisecaver J.H."/>
        </authorList>
    </citation>
    <scope>NUCLEOTIDE SEQUENCE</scope>
    <source>
        <strain evidence="3">ECLA1</strain>
    </source>
</reference>
<keyword evidence="4" id="KW-1185">Reference proteome</keyword>
<feature type="compositionally biased region" description="Polar residues" evidence="1">
    <location>
        <begin position="260"/>
        <end position="276"/>
    </location>
</feature>
<name>A0AAE1CYU7_9GAST</name>
<comment type="caution">
    <text evidence="3">The sequence shown here is derived from an EMBL/GenBank/DDBJ whole genome shotgun (WGS) entry which is preliminary data.</text>
</comment>
<sequence length="344" mass="37550">MLVVVSVNLVSVTAIFVSICHCNPSWSEGGAWWELMRVSVTEPPPPPPILSQGGLAEVFHCGERSRGQELQNFFFKRQPAFSALVMDAIKWDNVFFLAVVCVGILCINPVGARRYRSCEEGCCIHEYCAYHRICYPKIHCRFGCPDGSCVDEEEKTSTKYQPGRASMKTPTKSKGRIGLSSPVNGRANRDRASALFQNEARAAPRTIPNVGERYFNQNNEIISRAGDAAGFARSSGAHNQILAHASVSQDMPTEGATRLGAQNQEEPAQSRSSHSIPQDIAKDMPGNSGICMPTPPCKVGEACGMGNVCTFNYNLGYPTCQYNLEIGSTLCYDKNGQLNLQVPS</sequence>
<feature type="signal peptide" evidence="2">
    <location>
        <begin position="1"/>
        <end position="22"/>
    </location>
</feature>
<dbReference type="EMBL" id="JAWDGP010006255">
    <property type="protein sequence ID" value="KAK3744536.1"/>
    <property type="molecule type" value="Genomic_DNA"/>
</dbReference>
<keyword evidence="2" id="KW-0732">Signal</keyword>
<dbReference type="AlphaFoldDB" id="A0AAE1CYU7"/>